<gene>
    <name evidence="1" type="ORF">ACFQ4C_07460</name>
</gene>
<dbReference type="Pfam" id="PF12099">
    <property type="entry name" value="DUF3575"/>
    <property type="match status" value="1"/>
</dbReference>
<sequence>MIHPVTHVSGYGGLVRMTGLAGLLFVSLLPSSQAVAQDTTRLWTRPNALKTNVLAPVSIFYERALTRRLAFRTSARLWPSSLVSGGGRFFNATLEGKLYTARPSRLAANVHPAGLFINPYLKARTLRYVSRISTGVGPPPALDEKEVRSMGFGLAIGYQWVIKQRLVVEVIHGHGVLPPTLTSFRHTRRYSPLTTDTSNEYLTFDFRTGISLGYAF</sequence>
<accession>A0ABW3QHG2</accession>
<keyword evidence="2" id="KW-1185">Reference proteome</keyword>
<evidence type="ECO:0000313" key="2">
    <source>
        <dbReference type="Proteomes" id="UP001597116"/>
    </source>
</evidence>
<dbReference type="Proteomes" id="UP001597116">
    <property type="component" value="Unassembled WGS sequence"/>
</dbReference>
<dbReference type="InterPro" id="IPR021958">
    <property type="entry name" value="DUF3575"/>
</dbReference>
<name>A0ABW3QHG2_9BACT</name>
<evidence type="ECO:0000313" key="1">
    <source>
        <dbReference type="EMBL" id="MFD1140939.1"/>
    </source>
</evidence>
<reference evidence="2" key="1">
    <citation type="journal article" date="2019" name="Int. J. Syst. Evol. Microbiol.">
        <title>The Global Catalogue of Microorganisms (GCM) 10K type strain sequencing project: providing services to taxonomists for standard genome sequencing and annotation.</title>
        <authorList>
            <consortium name="The Broad Institute Genomics Platform"/>
            <consortium name="The Broad Institute Genome Sequencing Center for Infectious Disease"/>
            <person name="Wu L."/>
            <person name="Ma J."/>
        </authorList>
    </citation>
    <scope>NUCLEOTIDE SEQUENCE [LARGE SCALE GENOMIC DNA]</scope>
    <source>
        <strain evidence="2">CCUG 55608</strain>
    </source>
</reference>
<comment type="caution">
    <text evidence="1">The sequence shown here is derived from an EMBL/GenBank/DDBJ whole genome shotgun (WGS) entry which is preliminary data.</text>
</comment>
<protein>
    <submittedName>
        <fullName evidence="1">DUF3575 domain-containing protein</fullName>
    </submittedName>
</protein>
<proteinExistence type="predicted"/>
<dbReference type="RefSeq" id="WP_379884054.1">
    <property type="nucleotide sequence ID" value="NZ_JBHTLP010000004.1"/>
</dbReference>
<organism evidence="1 2">
    <name type="scientific">Larkinella insperata</name>
    <dbReference type="NCBI Taxonomy" id="332158"/>
    <lineage>
        <taxon>Bacteria</taxon>
        <taxon>Pseudomonadati</taxon>
        <taxon>Bacteroidota</taxon>
        <taxon>Cytophagia</taxon>
        <taxon>Cytophagales</taxon>
        <taxon>Spirosomataceae</taxon>
        <taxon>Larkinella</taxon>
    </lineage>
</organism>
<dbReference type="EMBL" id="JBHTLP010000004">
    <property type="protein sequence ID" value="MFD1140939.1"/>
    <property type="molecule type" value="Genomic_DNA"/>
</dbReference>